<dbReference type="EMBL" id="JACGWN010000011">
    <property type="protein sequence ID" value="KAL0420854.1"/>
    <property type="molecule type" value="Genomic_DNA"/>
</dbReference>
<evidence type="ECO:0000313" key="2">
    <source>
        <dbReference type="EMBL" id="KAL0420854.1"/>
    </source>
</evidence>
<dbReference type="Pfam" id="PF13456">
    <property type="entry name" value="RVT_3"/>
    <property type="match status" value="1"/>
</dbReference>
<dbReference type="GO" id="GO:0004523">
    <property type="term" value="F:RNA-DNA hybrid ribonuclease activity"/>
    <property type="evidence" value="ECO:0007669"/>
    <property type="project" value="InterPro"/>
</dbReference>
<protein>
    <recommendedName>
        <fullName evidence="1">RNase H type-1 domain-containing protein</fullName>
    </recommendedName>
</protein>
<comment type="caution">
    <text evidence="2">The sequence shown here is derived from an EMBL/GenBank/DDBJ whole genome shotgun (WGS) entry which is preliminary data.</text>
</comment>
<reference evidence="2" key="1">
    <citation type="submission" date="2020-06" db="EMBL/GenBank/DDBJ databases">
        <authorList>
            <person name="Li T."/>
            <person name="Hu X."/>
            <person name="Zhang T."/>
            <person name="Song X."/>
            <person name="Zhang H."/>
            <person name="Dai N."/>
            <person name="Sheng W."/>
            <person name="Hou X."/>
            <person name="Wei L."/>
        </authorList>
    </citation>
    <scope>NUCLEOTIDE SEQUENCE</scope>
    <source>
        <strain evidence="2">KEN1</strain>
        <tissue evidence="2">Leaf</tissue>
    </source>
</reference>
<dbReference type="InterPro" id="IPR012337">
    <property type="entry name" value="RNaseH-like_sf"/>
</dbReference>
<evidence type="ECO:0000259" key="1">
    <source>
        <dbReference type="Pfam" id="PF13456"/>
    </source>
</evidence>
<dbReference type="SUPFAM" id="SSF53098">
    <property type="entry name" value="Ribonuclease H-like"/>
    <property type="match status" value="1"/>
</dbReference>
<dbReference type="GO" id="GO:0003676">
    <property type="term" value="F:nucleic acid binding"/>
    <property type="evidence" value="ECO:0007669"/>
    <property type="project" value="InterPro"/>
</dbReference>
<accession>A0AAW2UVR7</accession>
<feature type="domain" description="RNase H type-1" evidence="1">
    <location>
        <begin position="32"/>
        <end position="121"/>
    </location>
</feature>
<dbReference type="PANTHER" id="PTHR48475">
    <property type="entry name" value="RIBONUCLEASE H"/>
    <property type="match status" value="1"/>
</dbReference>
<name>A0AAW2UVR7_9LAMI</name>
<reference evidence="2" key="2">
    <citation type="journal article" date="2024" name="Plant">
        <title>Genomic evolution and insights into agronomic trait innovations of Sesamum species.</title>
        <authorList>
            <person name="Miao H."/>
            <person name="Wang L."/>
            <person name="Qu L."/>
            <person name="Liu H."/>
            <person name="Sun Y."/>
            <person name="Le M."/>
            <person name="Wang Q."/>
            <person name="Wei S."/>
            <person name="Zheng Y."/>
            <person name="Lin W."/>
            <person name="Duan Y."/>
            <person name="Cao H."/>
            <person name="Xiong S."/>
            <person name="Wang X."/>
            <person name="Wei L."/>
            <person name="Li C."/>
            <person name="Ma Q."/>
            <person name="Ju M."/>
            <person name="Zhao R."/>
            <person name="Li G."/>
            <person name="Mu C."/>
            <person name="Tian Q."/>
            <person name="Mei H."/>
            <person name="Zhang T."/>
            <person name="Gao T."/>
            <person name="Zhang H."/>
        </authorList>
    </citation>
    <scope>NUCLEOTIDE SEQUENCE</scope>
    <source>
        <strain evidence="2">KEN1</strain>
    </source>
</reference>
<dbReference type="PANTHER" id="PTHR48475:SF2">
    <property type="entry name" value="RIBONUCLEASE H"/>
    <property type="match status" value="1"/>
</dbReference>
<dbReference type="InterPro" id="IPR002156">
    <property type="entry name" value="RNaseH_domain"/>
</dbReference>
<sequence>MIKAQALADFVSEMAGASLEDTSKTKKWLLHVDGSSTTQSSDVGIVIIFPQGEDLEFAVKFGLKAYNNEAECEGLVIGMRMAHEAGAMHLIAYSDSQLLIQIPREENIKAGFLSKLANAVEDCRTRHITIQYFPKPRAPLTIQAISSTKDWRTPVIRWLEEGCLPDNIWEAARLKIRAIRFLLQGRFSTKNLIRIPCFDVCPNKKGHTSLKKHIVDVVEHMRECGRWLTKLCEQGTSGHHETRCKTTTKQI</sequence>
<proteinExistence type="predicted"/>
<gene>
    <name evidence="2" type="ORF">Slati_3108300</name>
</gene>
<organism evidence="2">
    <name type="scientific">Sesamum latifolium</name>
    <dbReference type="NCBI Taxonomy" id="2727402"/>
    <lineage>
        <taxon>Eukaryota</taxon>
        <taxon>Viridiplantae</taxon>
        <taxon>Streptophyta</taxon>
        <taxon>Embryophyta</taxon>
        <taxon>Tracheophyta</taxon>
        <taxon>Spermatophyta</taxon>
        <taxon>Magnoliopsida</taxon>
        <taxon>eudicotyledons</taxon>
        <taxon>Gunneridae</taxon>
        <taxon>Pentapetalae</taxon>
        <taxon>asterids</taxon>
        <taxon>lamiids</taxon>
        <taxon>Lamiales</taxon>
        <taxon>Pedaliaceae</taxon>
        <taxon>Sesamum</taxon>
    </lineage>
</organism>
<dbReference type="AlphaFoldDB" id="A0AAW2UVR7"/>
<dbReference type="Gene3D" id="3.30.420.10">
    <property type="entry name" value="Ribonuclease H-like superfamily/Ribonuclease H"/>
    <property type="match status" value="1"/>
</dbReference>
<dbReference type="InterPro" id="IPR036397">
    <property type="entry name" value="RNaseH_sf"/>
</dbReference>